<keyword evidence="2" id="KW-1185">Reference proteome</keyword>
<gene>
    <name evidence="1" type="ORF">QYF61_013315</name>
</gene>
<dbReference type="Proteomes" id="UP001333110">
    <property type="component" value="Unassembled WGS sequence"/>
</dbReference>
<dbReference type="InterPro" id="IPR036946">
    <property type="entry name" value="G_retro_matrix_sf"/>
</dbReference>
<dbReference type="InterPro" id="IPR010999">
    <property type="entry name" value="Retrovr_matrix"/>
</dbReference>
<name>A0AAN7N947_MYCAM</name>
<protein>
    <submittedName>
        <fullName evidence="1">Uncharacterized protein</fullName>
    </submittedName>
</protein>
<dbReference type="InterPro" id="IPR050462">
    <property type="entry name" value="Retroviral_Gag-Pol_poly"/>
</dbReference>
<dbReference type="PANTHER" id="PTHR33166">
    <property type="entry name" value="GAG_P30 DOMAIN-CONTAINING PROTEIN"/>
    <property type="match status" value="1"/>
</dbReference>
<reference evidence="1 2" key="1">
    <citation type="journal article" date="2023" name="J. Hered.">
        <title>Chromosome-level genome of the wood stork (Mycteria americana) provides insight into avian chromosome evolution.</title>
        <authorList>
            <person name="Flamio R. Jr."/>
            <person name="Ramstad K.M."/>
        </authorList>
    </citation>
    <scope>NUCLEOTIDE SEQUENCE [LARGE SCALE GENOMIC DNA]</scope>
    <source>
        <strain evidence="1">JAX WOST 10</strain>
    </source>
</reference>
<sequence>MMVASPTVYPNSKWSDRAYEWPLKGPNTKIDSYPHIEGVGGVHLAASDGEKRPEWTPARTDLLIGDSFSSSPAVGRNAGFFGTDMGAAASPEAPLCSPLGCILKNWKKFGGDPMTKNKLKQYCNQWWPQYQLEDGEKWPENGSLKYNTILQLMLFCRRTEKWDEIPYVDMFFALRNDWDIRKKCGLVDSKHQIGIYALKEKKGKSCCIESKQSRRNV</sequence>
<organism evidence="1 2">
    <name type="scientific">Mycteria americana</name>
    <name type="common">Wood stork</name>
    <dbReference type="NCBI Taxonomy" id="33587"/>
    <lineage>
        <taxon>Eukaryota</taxon>
        <taxon>Metazoa</taxon>
        <taxon>Chordata</taxon>
        <taxon>Craniata</taxon>
        <taxon>Vertebrata</taxon>
        <taxon>Euteleostomi</taxon>
        <taxon>Archelosauria</taxon>
        <taxon>Archosauria</taxon>
        <taxon>Dinosauria</taxon>
        <taxon>Saurischia</taxon>
        <taxon>Theropoda</taxon>
        <taxon>Coelurosauria</taxon>
        <taxon>Aves</taxon>
        <taxon>Neognathae</taxon>
        <taxon>Neoaves</taxon>
        <taxon>Aequornithes</taxon>
        <taxon>Ciconiiformes</taxon>
        <taxon>Ciconiidae</taxon>
        <taxon>Mycteria</taxon>
    </lineage>
</organism>
<evidence type="ECO:0000313" key="2">
    <source>
        <dbReference type="Proteomes" id="UP001333110"/>
    </source>
</evidence>
<dbReference type="Gene3D" id="1.10.150.180">
    <property type="entry name" value="Gamma-retroviral matrix domain"/>
    <property type="match status" value="1"/>
</dbReference>
<evidence type="ECO:0000313" key="1">
    <source>
        <dbReference type="EMBL" id="KAK4810907.1"/>
    </source>
</evidence>
<proteinExistence type="predicted"/>
<dbReference type="SUPFAM" id="SSF47836">
    <property type="entry name" value="Retroviral matrix proteins"/>
    <property type="match status" value="1"/>
</dbReference>
<dbReference type="AlphaFoldDB" id="A0AAN7N947"/>
<accession>A0AAN7N947</accession>
<dbReference type="EMBL" id="JAUNZN010000018">
    <property type="protein sequence ID" value="KAK4810907.1"/>
    <property type="molecule type" value="Genomic_DNA"/>
</dbReference>
<comment type="caution">
    <text evidence="1">The sequence shown here is derived from an EMBL/GenBank/DDBJ whole genome shotgun (WGS) entry which is preliminary data.</text>
</comment>